<organism evidence="2 3">
    <name type="scientific">Hibiscus sabdariffa</name>
    <name type="common">roselle</name>
    <dbReference type="NCBI Taxonomy" id="183260"/>
    <lineage>
        <taxon>Eukaryota</taxon>
        <taxon>Viridiplantae</taxon>
        <taxon>Streptophyta</taxon>
        <taxon>Embryophyta</taxon>
        <taxon>Tracheophyta</taxon>
        <taxon>Spermatophyta</taxon>
        <taxon>Magnoliopsida</taxon>
        <taxon>eudicotyledons</taxon>
        <taxon>Gunneridae</taxon>
        <taxon>Pentapetalae</taxon>
        <taxon>rosids</taxon>
        <taxon>malvids</taxon>
        <taxon>Malvales</taxon>
        <taxon>Malvaceae</taxon>
        <taxon>Malvoideae</taxon>
        <taxon>Hibiscus</taxon>
    </lineage>
</organism>
<accession>A0ABR2A3V3</accession>
<feature type="signal peptide" evidence="1">
    <location>
        <begin position="1"/>
        <end position="24"/>
    </location>
</feature>
<dbReference type="Proteomes" id="UP001396334">
    <property type="component" value="Unassembled WGS sequence"/>
</dbReference>
<protein>
    <recommendedName>
        <fullName evidence="4">Secreted protein</fullName>
    </recommendedName>
</protein>
<keyword evidence="3" id="KW-1185">Reference proteome</keyword>
<proteinExistence type="predicted"/>
<reference evidence="2 3" key="1">
    <citation type="journal article" date="2024" name="G3 (Bethesda)">
        <title>Genome assembly of Hibiscus sabdariffa L. provides insights into metabolisms of medicinal natural products.</title>
        <authorList>
            <person name="Kim T."/>
        </authorList>
    </citation>
    <scope>NUCLEOTIDE SEQUENCE [LARGE SCALE GENOMIC DNA]</scope>
    <source>
        <strain evidence="2">TK-2024</strain>
        <tissue evidence="2">Old leaves</tissue>
    </source>
</reference>
<evidence type="ECO:0000313" key="3">
    <source>
        <dbReference type="Proteomes" id="UP001396334"/>
    </source>
</evidence>
<dbReference type="EMBL" id="JBBPBN010000383">
    <property type="protein sequence ID" value="KAK8487716.1"/>
    <property type="molecule type" value="Genomic_DNA"/>
</dbReference>
<evidence type="ECO:0000256" key="1">
    <source>
        <dbReference type="SAM" id="SignalP"/>
    </source>
</evidence>
<sequence length="101" mass="10943">MVGNHKPVLFLLTMLYLKVFRCVGALLLSENKVSGIDGAAPTRVDTVRSGRHGLMGAGKGVRLPHSCHEEEWKGDMGMAEESTQGLYTLNLTKVYRGLGGL</sequence>
<comment type="caution">
    <text evidence="2">The sequence shown here is derived from an EMBL/GenBank/DDBJ whole genome shotgun (WGS) entry which is preliminary data.</text>
</comment>
<feature type="chain" id="PRO_5045438202" description="Secreted protein" evidence="1">
    <location>
        <begin position="25"/>
        <end position="101"/>
    </location>
</feature>
<name>A0ABR2A3V3_9ROSI</name>
<evidence type="ECO:0008006" key="4">
    <source>
        <dbReference type="Google" id="ProtNLM"/>
    </source>
</evidence>
<gene>
    <name evidence="2" type="ORF">V6N11_031020</name>
</gene>
<evidence type="ECO:0000313" key="2">
    <source>
        <dbReference type="EMBL" id="KAK8487716.1"/>
    </source>
</evidence>
<keyword evidence="1" id="KW-0732">Signal</keyword>